<dbReference type="InterPro" id="IPR004843">
    <property type="entry name" value="Calcineurin-like_PHP"/>
</dbReference>
<dbReference type="GO" id="GO:0005615">
    <property type="term" value="C:extracellular space"/>
    <property type="evidence" value="ECO:0007669"/>
    <property type="project" value="TreeGrafter"/>
</dbReference>
<keyword evidence="4" id="KW-0326">Glycosidase</keyword>
<comment type="caution">
    <text evidence="9">The sequence shown here is derived from an EMBL/GenBank/DDBJ whole genome shotgun (WGS) entry which is preliminary data.</text>
</comment>
<gene>
    <name evidence="9" type="ORF">BGZ95_005014</name>
</gene>
<evidence type="ECO:0000256" key="6">
    <source>
        <dbReference type="PIRSR" id="PIRSR000948-2"/>
    </source>
</evidence>
<comment type="function">
    <text evidence="4">Converts sphingomyelin to ceramide.</text>
</comment>
<dbReference type="SUPFAM" id="SSF56300">
    <property type="entry name" value="Metallo-dependent phosphatases"/>
    <property type="match status" value="1"/>
</dbReference>
<dbReference type="EMBL" id="JAAAIL010002320">
    <property type="protein sequence ID" value="KAG0258321.1"/>
    <property type="molecule type" value="Genomic_DNA"/>
</dbReference>
<evidence type="ECO:0000256" key="5">
    <source>
        <dbReference type="PIRSR" id="PIRSR000948-1"/>
    </source>
</evidence>
<evidence type="ECO:0000313" key="9">
    <source>
        <dbReference type="EMBL" id="KAG0258321.1"/>
    </source>
</evidence>
<dbReference type="CDD" id="cd00842">
    <property type="entry name" value="MPP_ASMase"/>
    <property type="match status" value="1"/>
</dbReference>
<feature type="disulfide bond" evidence="6">
    <location>
        <begin position="342"/>
        <end position="392"/>
    </location>
</feature>
<evidence type="ECO:0000256" key="4">
    <source>
        <dbReference type="PIRNR" id="PIRNR000948"/>
    </source>
</evidence>
<feature type="chain" id="PRO_5042172008" description="Sphingomyelin phosphodiesterase" evidence="7">
    <location>
        <begin position="22"/>
        <end position="621"/>
    </location>
</feature>
<evidence type="ECO:0000313" key="10">
    <source>
        <dbReference type="Proteomes" id="UP001194580"/>
    </source>
</evidence>
<name>A0AAD4D2X2_9FUNG</name>
<feature type="disulfide bond" evidence="6">
    <location>
        <begin position="182"/>
        <end position="206"/>
    </location>
</feature>
<keyword evidence="1 4" id="KW-0378">Hydrolase</keyword>
<feature type="binding site" evidence="5">
    <location>
        <position position="235"/>
    </location>
    <ligand>
        <name>Zn(2+)</name>
        <dbReference type="ChEBI" id="CHEBI:29105"/>
        <label>1</label>
    </ligand>
</feature>
<keyword evidence="3" id="KW-0325">Glycoprotein</keyword>
<dbReference type="InterPro" id="IPR008139">
    <property type="entry name" value="SaposinB_dom"/>
</dbReference>
<feature type="disulfide bond" evidence="6">
    <location>
        <begin position="77"/>
        <end position="88"/>
    </location>
</feature>
<dbReference type="AlphaFoldDB" id="A0AAD4D2X2"/>
<proteinExistence type="inferred from homology"/>
<comment type="cofactor">
    <cofactor evidence="5">
        <name>Zn(2+)</name>
        <dbReference type="ChEBI" id="CHEBI:29105"/>
    </cofactor>
    <text evidence="5">Binds 2 Zn(2+) ions per subunit.</text>
</comment>
<feature type="domain" description="Saposin B-type" evidence="8">
    <location>
        <begin position="44"/>
        <end position="128"/>
    </location>
</feature>
<dbReference type="PIRSF" id="PIRSF000948">
    <property type="entry name" value="Sphingomy_PDE"/>
    <property type="match status" value="1"/>
</dbReference>
<keyword evidence="5" id="KW-0862">Zinc</keyword>
<reference evidence="9" key="1">
    <citation type="journal article" date="2020" name="Fungal Divers.">
        <title>Resolving the Mortierellaceae phylogeny through synthesis of multi-gene phylogenetics and phylogenomics.</title>
        <authorList>
            <person name="Vandepol N."/>
            <person name="Liber J."/>
            <person name="Desiro A."/>
            <person name="Na H."/>
            <person name="Kennedy M."/>
            <person name="Barry K."/>
            <person name="Grigoriev I.V."/>
            <person name="Miller A.N."/>
            <person name="O'Donnell K."/>
            <person name="Stajich J.E."/>
            <person name="Bonito G."/>
        </authorList>
    </citation>
    <scope>NUCLEOTIDE SEQUENCE</scope>
    <source>
        <strain evidence="9">NRRL 28262</strain>
    </source>
</reference>
<evidence type="ECO:0000256" key="2">
    <source>
        <dbReference type="ARBA" id="ARBA00023157"/>
    </source>
</evidence>
<dbReference type="PANTHER" id="PTHR10340:SF34">
    <property type="entry name" value="SPHINGOMYELIN PHOSPHODIESTERASE"/>
    <property type="match status" value="1"/>
</dbReference>
<sequence length="621" mass="69208">MLFRLLTVALAVAAICTTTSAAAVQTSTPPTEAQVRELVTKAVTNKTCENCVAALRVSREFARDNITAAIELSKSMCPNITNSPADLCNGNIDKQMPVFIKSALKADFDRGDDKFICHSVFERCPSPPVTAGTLSFPKPKPRVLTVPAHCGKLANVIHLSDWHVDELYEPGTEAECDRNTCCRTFPTTNTTAPPRRSAATWGDYHCDTPVKLARDLMQFITKDISGIDFGILTGDIPPHDTWLRTKETVVPIEEHAYGTIASFLGDGVNVYPSIGNHDTGPTNLFPTEKSGGRLQWLYNSLSSQWRPWLTPGACLQVRSNYGAYSTSPHPGFRIISLNTNFCYNENYYLYSDLSDTDPNHELRWLISELQHAEDQKERVWIIGHVAPHNTDCLENWSDLYHQVVLRYSPHVIAEQFFGHSHRDGFAIYYAGKEDGNEAGMKNARTAVATAWTGPSVTPYKNVNPGFRMYKVDTCSWNVFDSITYIANLDQAAQWDAMGASPNWHVEYSAREAYSPYAPLPANESLSAAWWHNVTEAFEKDPGNTTGPFQEFWKRHSKQSRVFPTCLANTTCPQEVICALRSATNADACVVPASGLKKRRDDGDMEVVEGVQETRPWSRKMC</sequence>
<dbReference type="InterPro" id="IPR041805">
    <property type="entry name" value="ASMase/PPN1_MPP"/>
</dbReference>
<protein>
    <recommendedName>
        <fullName evidence="4">Sphingomyelin phosphodiesterase</fullName>
    </recommendedName>
</protein>
<dbReference type="Gene3D" id="3.60.21.10">
    <property type="match status" value="1"/>
</dbReference>
<dbReference type="InterPro" id="IPR029052">
    <property type="entry name" value="Metallo-depent_PP-like"/>
</dbReference>
<feature type="binding site" evidence="5">
    <location>
        <position position="163"/>
    </location>
    <ligand>
        <name>Zn(2+)</name>
        <dbReference type="ChEBI" id="CHEBI:29105"/>
        <label>1</label>
    </ligand>
</feature>
<feature type="binding site" evidence="5">
    <location>
        <position position="276"/>
    </location>
    <ligand>
        <name>Zn(2+)</name>
        <dbReference type="ChEBI" id="CHEBI:29105"/>
        <label>2</label>
    </ligand>
</feature>
<dbReference type="GO" id="GO:0046872">
    <property type="term" value="F:metal ion binding"/>
    <property type="evidence" value="ECO:0007669"/>
    <property type="project" value="UniProtKB-KW"/>
</dbReference>
<evidence type="ECO:0000256" key="1">
    <source>
        <dbReference type="ARBA" id="ARBA00022801"/>
    </source>
</evidence>
<feature type="disulfide bond" evidence="6">
    <location>
        <begin position="48"/>
        <end position="124"/>
    </location>
</feature>
<dbReference type="GO" id="GO:0016020">
    <property type="term" value="C:membrane"/>
    <property type="evidence" value="ECO:0007669"/>
    <property type="project" value="GOC"/>
</dbReference>
<feature type="binding site" evidence="5">
    <location>
        <position position="235"/>
    </location>
    <ligand>
        <name>Zn(2+)</name>
        <dbReference type="ChEBI" id="CHEBI:29105"/>
        <label>2</label>
    </ligand>
</feature>
<dbReference type="GO" id="GO:0004767">
    <property type="term" value="F:sphingomyelin phosphodiesterase activity"/>
    <property type="evidence" value="ECO:0007669"/>
    <property type="project" value="UniProtKB-UniRule"/>
</dbReference>
<keyword evidence="7" id="KW-0732">Signal</keyword>
<feature type="binding site" evidence="5">
    <location>
        <position position="384"/>
    </location>
    <ligand>
        <name>Zn(2+)</name>
        <dbReference type="ChEBI" id="CHEBI:29105"/>
        <label>2</label>
    </ligand>
</feature>
<keyword evidence="2 6" id="KW-1015">Disulfide bond</keyword>
<feature type="binding site" evidence="5">
    <location>
        <position position="421"/>
    </location>
    <ligand>
        <name>Zn(2+)</name>
        <dbReference type="ChEBI" id="CHEBI:29105"/>
        <label>1</label>
    </ligand>
</feature>
<accession>A0AAD4D2X2</accession>
<comment type="similarity">
    <text evidence="4">Belongs to the acid sphingomyelinase family.</text>
</comment>
<organism evidence="9 10">
    <name type="scientific">Linnemannia exigua</name>
    <dbReference type="NCBI Taxonomy" id="604196"/>
    <lineage>
        <taxon>Eukaryota</taxon>
        <taxon>Fungi</taxon>
        <taxon>Fungi incertae sedis</taxon>
        <taxon>Mucoromycota</taxon>
        <taxon>Mortierellomycotina</taxon>
        <taxon>Mortierellomycetes</taxon>
        <taxon>Mortierellales</taxon>
        <taxon>Mortierellaceae</taxon>
        <taxon>Linnemannia</taxon>
    </lineage>
</organism>
<evidence type="ECO:0000256" key="3">
    <source>
        <dbReference type="ARBA" id="ARBA00023180"/>
    </source>
</evidence>
<feature type="disulfide bond" evidence="6">
    <location>
        <begin position="176"/>
        <end position="181"/>
    </location>
</feature>
<dbReference type="PROSITE" id="PS50015">
    <property type="entry name" value="SAP_B"/>
    <property type="match status" value="1"/>
</dbReference>
<dbReference type="PANTHER" id="PTHR10340">
    <property type="entry name" value="SPHINGOMYELIN PHOSPHODIESTERASE"/>
    <property type="match status" value="1"/>
</dbReference>
<keyword evidence="5" id="KW-0479">Metal-binding</keyword>
<dbReference type="Proteomes" id="UP001194580">
    <property type="component" value="Unassembled WGS sequence"/>
</dbReference>
<evidence type="ECO:0000256" key="7">
    <source>
        <dbReference type="SAM" id="SignalP"/>
    </source>
</evidence>
<feature type="binding site" evidence="5">
    <location>
        <position position="161"/>
    </location>
    <ligand>
        <name>Zn(2+)</name>
        <dbReference type="ChEBI" id="CHEBI:29105"/>
        <label>1</label>
    </ligand>
</feature>
<feature type="signal peptide" evidence="7">
    <location>
        <begin position="1"/>
        <end position="21"/>
    </location>
</feature>
<dbReference type="InterPro" id="IPR011160">
    <property type="entry name" value="Sphingomy_PDE"/>
</dbReference>
<evidence type="ECO:0000259" key="8">
    <source>
        <dbReference type="PROSITE" id="PS50015"/>
    </source>
</evidence>
<dbReference type="GO" id="GO:0006685">
    <property type="term" value="P:sphingomyelin catabolic process"/>
    <property type="evidence" value="ECO:0007669"/>
    <property type="project" value="UniProtKB-UniRule"/>
</dbReference>
<dbReference type="Pfam" id="PF00149">
    <property type="entry name" value="Metallophos"/>
    <property type="match status" value="1"/>
</dbReference>
<feature type="binding site" evidence="5">
    <location>
        <position position="419"/>
    </location>
    <ligand>
        <name>Zn(2+)</name>
        <dbReference type="ChEBI" id="CHEBI:29105"/>
        <label>2</label>
    </ligand>
</feature>
<keyword evidence="10" id="KW-1185">Reference proteome</keyword>
<dbReference type="GO" id="GO:0016798">
    <property type="term" value="F:hydrolase activity, acting on glycosyl bonds"/>
    <property type="evidence" value="ECO:0007669"/>
    <property type="project" value="UniProtKB-KW"/>
</dbReference>